<dbReference type="PANTHER" id="PTHR10048:SF14">
    <property type="entry name" value="LD28067P"/>
    <property type="match status" value="1"/>
</dbReference>
<dbReference type="AlphaFoldDB" id="A0A448WC35"/>
<proteinExistence type="predicted"/>
<keyword evidence="2" id="KW-0418">Kinase</keyword>
<dbReference type="Gene3D" id="1.10.1070.11">
    <property type="entry name" value="Phosphatidylinositol 3-/4-kinase, catalytic domain"/>
    <property type="match status" value="1"/>
</dbReference>
<evidence type="ECO:0000256" key="2">
    <source>
        <dbReference type="ARBA" id="ARBA00022777"/>
    </source>
</evidence>
<protein>
    <recommendedName>
        <fullName evidence="3">PI3K/PI4K catalytic domain-containing protein</fullName>
    </recommendedName>
</protein>
<reference evidence="4" key="1">
    <citation type="submission" date="2018-11" db="EMBL/GenBank/DDBJ databases">
        <authorList>
            <consortium name="Pathogen Informatics"/>
        </authorList>
    </citation>
    <scope>NUCLEOTIDE SEQUENCE</scope>
</reference>
<keyword evidence="1" id="KW-0808">Transferase</keyword>
<dbReference type="GO" id="GO:0035005">
    <property type="term" value="F:1-phosphatidylinositol-4-phosphate 3-kinase activity"/>
    <property type="evidence" value="ECO:0007669"/>
    <property type="project" value="TreeGrafter"/>
</dbReference>
<dbReference type="GO" id="GO:0005886">
    <property type="term" value="C:plasma membrane"/>
    <property type="evidence" value="ECO:0007669"/>
    <property type="project" value="TreeGrafter"/>
</dbReference>
<evidence type="ECO:0000256" key="1">
    <source>
        <dbReference type="ARBA" id="ARBA00022679"/>
    </source>
</evidence>
<dbReference type="Proteomes" id="UP000784294">
    <property type="component" value="Unassembled WGS sequence"/>
</dbReference>
<feature type="domain" description="PI3K/PI4K catalytic" evidence="3">
    <location>
        <begin position="1"/>
        <end position="113"/>
    </location>
</feature>
<dbReference type="InterPro" id="IPR036940">
    <property type="entry name" value="PI3/4_kinase_cat_sf"/>
</dbReference>
<dbReference type="GO" id="GO:0016477">
    <property type="term" value="P:cell migration"/>
    <property type="evidence" value="ECO:0007669"/>
    <property type="project" value="TreeGrafter"/>
</dbReference>
<accession>A0A448WC35</accession>
<dbReference type="GO" id="GO:0048015">
    <property type="term" value="P:phosphatidylinositol-mediated signaling"/>
    <property type="evidence" value="ECO:0007669"/>
    <property type="project" value="TreeGrafter"/>
</dbReference>
<evidence type="ECO:0000259" key="3">
    <source>
        <dbReference type="PROSITE" id="PS50290"/>
    </source>
</evidence>
<evidence type="ECO:0000313" key="5">
    <source>
        <dbReference type="Proteomes" id="UP000784294"/>
    </source>
</evidence>
<gene>
    <name evidence="4" type="ORF">PXEA_LOCUS1603</name>
</gene>
<name>A0A448WC35_9PLAT</name>
<dbReference type="PROSITE" id="PS50290">
    <property type="entry name" value="PI3_4_KINASE_3"/>
    <property type="match status" value="1"/>
</dbReference>
<comment type="caution">
    <text evidence="4">The sequence shown here is derived from an EMBL/GenBank/DDBJ whole genome shotgun (WGS) entry which is preliminary data.</text>
</comment>
<keyword evidence="5" id="KW-1185">Reference proteome</keyword>
<dbReference type="InterPro" id="IPR015433">
    <property type="entry name" value="PI3/4_kinase"/>
</dbReference>
<dbReference type="Pfam" id="PF00454">
    <property type="entry name" value="PI3_PI4_kinase"/>
    <property type="match status" value="1"/>
</dbReference>
<dbReference type="EMBL" id="CAAALY010003284">
    <property type="protein sequence ID" value="VEL08163.1"/>
    <property type="molecule type" value="Genomic_DNA"/>
</dbReference>
<dbReference type="InterPro" id="IPR011009">
    <property type="entry name" value="Kinase-like_dom_sf"/>
</dbReference>
<dbReference type="PANTHER" id="PTHR10048">
    <property type="entry name" value="PHOSPHATIDYLINOSITOL KINASE"/>
    <property type="match status" value="1"/>
</dbReference>
<evidence type="ECO:0000313" key="4">
    <source>
        <dbReference type="EMBL" id="VEL08163.1"/>
    </source>
</evidence>
<dbReference type="GO" id="GO:0005737">
    <property type="term" value="C:cytoplasm"/>
    <property type="evidence" value="ECO:0007669"/>
    <property type="project" value="TreeGrafter"/>
</dbReference>
<dbReference type="OrthoDB" id="67688at2759"/>
<dbReference type="InterPro" id="IPR000403">
    <property type="entry name" value="PI3/4_kinase_cat_dom"/>
</dbReference>
<dbReference type="GO" id="GO:0043491">
    <property type="term" value="P:phosphatidylinositol 3-kinase/protein kinase B signal transduction"/>
    <property type="evidence" value="ECO:0007669"/>
    <property type="project" value="TreeGrafter"/>
</dbReference>
<organism evidence="4 5">
    <name type="scientific">Protopolystoma xenopodis</name>
    <dbReference type="NCBI Taxonomy" id="117903"/>
    <lineage>
        <taxon>Eukaryota</taxon>
        <taxon>Metazoa</taxon>
        <taxon>Spiralia</taxon>
        <taxon>Lophotrochozoa</taxon>
        <taxon>Platyhelminthes</taxon>
        <taxon>Monogenea</taxon>
        <taxon>Polyopisthocotylea</taxon>
        <taxon>Polystomatidea</taxon>
        <taxon>Polystomatidae</taxon>
        <taxon>Protopolystoma</taxon>
    </lineage>
</organism>
<dbReference type="GO" id="GO:0005942">
    <property type="term" value="C:phosphatidylinositol 3-kinase complex"/>
    <property type="evidence" value="ECO:0007669"/>
    <property type="project" value="TreeGrafter"/>
</dbReference>
<dbReference type="SUPFAM" id="SSF56112">
    <property type="entry name" value="Protein kinase-like (PK-like)"/>
    <property type="match status" value="1"/>
</dbReference>
<sequence length="113" mass="13046">MIRTTGHVFHIDFAKVFGDSEKFARIKRDRVPFVFTSSMLYVLNELSKETERSNPDLGSAQMHSLAKYPQTGVQRFIDLCCEAYNLLRRHAYSLLAVLELTFEQEINAVYGRP</sequence>
<dbReference type="GO" id="GO:0016303">
    <property type="term" value="F:1-phosphatidylinositol-3-kinase activity"/>
    <property type="evidence" value="ECO:0007669"/>
    <property type="project" value="TreeGrafter"/>
</dbReference>